<evidence type="ECO:0000313" key="11">
    <source>
        <dbReference type="Proteomes" id="UP000062645"/>
    </source>
</evidence>
<dbReference type="EMBL" id="CP012036">
    <property type="protein sequence ID" value="ALF55362.1"/>
    <property type="molecule type" value="Genomic_DNA"/>
</dbReference>
<evidence type="ECO:0000256" key="6">
    <source>
        <dbReference type="ARBA" id="ARBA00038076"/>
    </source>
</evidence>
<keyword evidence="11" id="KW-1185">Reference proteome</keyword>
<keyword evidence="5 7" id="KW-0472">Membrane</keyword>
<protein>
    <submittedName>
        <fullName evidence="10">ABC transporter permease</fullName>
    </submittedName>
</protein>
<feature type="transmembrane region" description="Helical" evidence="7">
    <location>
        <begin position="365"/>
        <end position="388"/>
    </location>
</feature>
<dbReference type="Pfam" id="PF12704">
    <property type="entry name" value="MacB_PCD"/>
    <property type="match status" value="1"/>
</dbReference>
<reference evidence="10 11" key="2">
    <citation type="journal article" date="2016" name="Genome Announc.">
        <title>Draft Genome Sequence of the N2-Fixing Cyanobacterium Nostoc piscinale CENA21, Isolated from the Brazilian Amazon Floodplain.</title>
        <authorList>
            <person name="Leao T."/>
            <person name="Guimaraes P.I."/>
            <person name="de Melo A.G."/>
            <person name="Ramos R.T."/>
            <person name="Leao P.N."/>
            <person name="Silva A."/>
            <person name="Fiore M.F."/>
            <person name="Schneider M.P."/>
        </authorList>
    </citation>
    <scope>NUCLEOTIDE SEQUENCE [LARGE SCALE GENOMIC DNA]</scope>
    <source>
        <strain evidence="10 11">CENA21</strain>
    </source>
</reference>
<dbReference type="PANTHER" id="PTHR30572:SF4">
    <property type="entry name" value="ABC TRANSPORTER PERMEASE YTRF"/>
    <property type="match status" value="1"/>
</dbReference>
<comment type="subcellular location">
    <subcellularLocation>
        <location evidence="1">Cell membrane</location>
        <topology evidence="1">Multi-pass membrane protein</topology>
    </subcellularLocation>
</comment>
<accession>A0A0M5MHQ4</accession>
<keyword evidence="3 7" id="KW-0812">Transmembrane</keyword>
<evidence type="ECO:0000256" key="2">
    <source>
        <dbReference type="ARBA" id="ARBA00022475"/>
    </source>
</evidence>
<evidence type="ECO:0000256" key="1">
    <source>
        <dbReference type="ARBA" id="ARBA00004651"/>
    </source>
</evidence>
<feature type="transmembrane region" description="Helical" evidence="7">
    <location>
        <begin position="21"/>
        <end position="41"/>
    </location>
</feature>
<reference evidence="11" key="1">
    <citation type="submission" date="2015-07" db="EMBL/GenBank/DDBJ databases">
        <title>Genome Of Nitrogen-Fixing Cyanobacterium Nostoc piscinale CENA21 From Solimoes/Amazon River Floodplain Sediments And Comparative Genomics To Uncover Biosynthetic Natural Products Potential.</title>
        <authorList>
            <person name="Leao T.F."/>
            <person name="Leao P.N."/>
            <person name="Guimaraes P.I."/>
            <person name="de Melo A.G.C."/>
            <person name="Ramos R.T.J."/>
            <person name="Silva A."/>
            <person name="Fiore M.F."/>
            <person name="Schneider M.P.C."/>
        </authorList>
    </citation>
    <scope>NUCLEOTIDE SEQUENCE [LARGE SCALE GENOMIC DNA]</scope>
    <source>
        <strain evidence="11">CENA21</strain>
    </source>
</reference>
<evidence type="ECO:0000256" key="5">
    <source>
        <dbReference type="ARBA" id="ARBA00023136"/>
    </source>
</evidence>
<evidence type="ECO:0000313" key="10">
    <source>
        <dbReference type="EMBL" id="ALF55362.1"/>
    </source>
</evidence>
<dbReference type="GO" id="GO:0022857">
    <property type="term" value="F:transmembrane transporter activity"/>
    <property type="evidence" value="ECO:0007669"/>
    <property type="project" value="TreeGrafter"/>
</dbReference>
<dbReference type="PATRIC" id="fig|224013.5.peg.6029"/>
<keyword evidence="2" id="KW-1003">Cell membrane</keyword>
<evidence type="ECO:0000259" key="8">
    <source>
        <dbReference type="Pfam" id="PF02687"/>
    </source>
</evidence>
<dbReference type="OrthoDB" id="9770099at2"/>
<dbReference type="Pfam" id="PF02687">
    <property type="entry name" value="FtsX"/>
    <property type="match status" value="1"/>
</dbReference>
<dbReference type="InterPro" id="IPR050250">
    <property type="entry name" value="Macrolide_Exporter_MacB"/>
</dbReference>
<evidence type="ECO:0000256" key="4">
    <source>
        <dbReference type="ARBA" id="ARBA00022989"/>
    </source>
</evidence>
<dbReference type="PANTHER" id="PTHR30572">
    <property type="entry name" value="MEMBRANE COMPONENT OF TRANSPORTER-RELATED"/>
    <property type="match status" value="1"/>
</dbReference>
<evidence type="ECO:0000259" key="9">
    <source>
        <dbReference type="Pfam" id="PF12704"/>
    </source>
</evidence>
<dbReference type="STRING" id="224013.ACX27_25115"/>
<dbReference type="GO" id="GO:0005886">
    <property type="term" value="C:plasma membrane"/>
    <property type="evidence" value="ECO:0007669"/>
    <property type="project" value="UniProtKB-SubCell"/>
</dbReference>
<dbReference type="Proteomes" id="UP000062645">
    <property type="component" value="Chromosome"/>
</dbReference>
<comment type="similarity">
    <text evidence="6">Belongs to the ABC-4 integral membrane protein family.</text>
</comment>
<name>A0A0M5MHQ4_9NOSO</name>
<organism evidence="10 11">
    <name type="scientific">Nostoc piscinale CENA21</name>
    <dbReference type="NCBI Taxonomy" id="224013"/>
    <lineage>
        <taxon>Bacteria</taxon>
        <taxon>Bacillati</taxon>
        <taxon>Cyanobacteriota</taxon>
        <taxon>Cyanophyceae</taxon>
        <taxon>Nostocales</taxon>
        <taxon>Nostocaceae</taxon>
        <taxon>Nostoc</taxon>
    </lineage>
</organism>
<sequence>MNFLESVQMAGKTLLANKLRSALTMLGIVIGNASVIAMIGIGEGGQRYIAKELESLGPNVLFVIPGNQETERISRDTPKTLVLEDATAIATQVPTIADVTAELNSRQVVTVSNKNTDVNIIGTTPSFLTVRDFTTDKGRFFSEVDMKRSNQVVVLGSKLAQRLFANSNPVGQQLRINNTSFRVIGVLVSKGSNLGVDYDDAALIPVITMANRIVGRTSPYGLELTYIVASAKNANSVDAAVFQITNLLRQRHKIIGEDDFTIRTQKDALQTVGQITGALTIMLAAIAGISLFVGGIGIMNIMLVSVTERTQEIGLRKAIGATEQDILLQFMIEAVIVSAIGGLLGTAVGVSGIMIVASLTPLDAGISPVAITTAVGVSGAIGLFFGVVPARRAAKLDPIVALRSA</sequence>
<proteinExistence type="inferred from homology"/>
<dbReference type="InterPro" id="IPR003838">
    <property type="entry name" value="ABC3_permease_C"/>
</dbReference>
<dbReference type="AlphaFoldDB" id="A0A0M5MHQ4"/>
<feature type="transmembrane region" description="Helical" evidence="7">
    <location>
        <begin position="281"/>
        <end position="306"/>
    </location>
</feature>
<evidence type="ECO:0000256" key="7">
    <source>
        <dbReference type="SAM" id="Phobius"/>
    </source>
</evidence>
<keyword evidence="4 7" id="KW-1133">Transmembrane helix</keyword>
<dbReference type="RefSeq" id="WP_062296449.1">
    <property type="nucleotide sequence ID" value="NZ_CP012036.1"/>
</dbReference>
<gene>
    <name evidence="10" type="ORF">ACX27_25115</name>
</gene>
<dbReference type="KEGG" id="npz:ACX27_25115"/>
<evidence type="ECO:0000256" key="3">
    <source>
        <dbReference type="ARBA" id="ARBA00022692"/>
    </source>
</evidence>
<feature type="domain" description="ABC3 transporter permease C-terminal" evidence="8">
    <location>
        <begin position="285"/>
        <end position="398"/>
    </location>
</feature>
<dbReference type="InterPro" id="IPR025857">
    <property type="entry name" value="MacB_PCD"/>
</dbReference>
<feature type="domain" description="MacB-like periplasmic core" evidence="9">
    <location>
        <begin position="21"/>
        <end position="246"/>
    </location>
</feature>
<feature type="transmembrane region" description="Helical" evidence="7">
    <location>
        <begin position="326"/>
        <end position="359"/>
    </location>
</feature>